<accession>R7RQ70</accession>
<dbReference type="HOGENOM" id="CLU_1562145_0_0_9"/>
<protein>
    <recommendedName>
        <fullName evidence="4">Alkaline shock response membrane anchor protein AmaP</fullName>
    </recommendedName>
</protein>
<dbReference type="NCBIfam" id="NF033218">
    <property type="entry name" value="anchor_AmaP"/>
    <property type="match status" value="1"/>
</dbReference>
<evidence type="ECO:0000313" key="2">
    <source>
        <dbReference type="EMBL" id="CDF58209.1"/>
    </source>
</evidence>
<organism evidence="2 3">
    <name type="scientific">Thermobrachium celere DSM 8682</name>
    <dbReference type="NCBI Taxonomy" id="941824"/>
    <lineage>
        <taxon>Bacteria</taxon>
        <taxon>Bacillati</taxon>
        <taxon>Bacillota</taxon>
        <taxon>Clostridia</taxon>
        <taxon>Eubacteriales</taxon>
        <taxon>Clostridiaceae</taxon>
        <taxon>Thermobrachium</taxon>
    </lineage>
</organism>
<dbReference type="Proteomes" id="UP000014923">
    <property type="component" value="Unassembled WGS sequence"/>
</dbReference>
<dbReference type="EMBL" id="CAVN010000095">
    <property type="protein sequence ID" value="CDF58209.1"/>
    <property type="molecule type" value="Genomic_DNA"/>
</dbReference>
<evidence type="ECO:0000256" key="1">
    <source>
        <dbReference type="SAM" id="Phobius"/>
    </source>
</evidence>
<keyword evidence="1" id="KW-0472">Membrane</keyword>
<reference evidence="2" key="1">
    <citation type="submission" date="2013-03" db="EMBL/GenBank/DDBJ databases">
        <title>Draft genome sequence of the hydrogen-ethanol-producing anaerobic alkalithermophilic Caloramator celere.</title>
        <authorList>
            <person name="Ciranna A."/>
            <person name="Larjo A."/>
            <person name="Kivisto A."/>
            <person name="Santala V."/>
            <person name="Roos C."/>
            <person name="Karp M."/>
        </authorList>
    </citation>
    <scope>NUCLEOTIDE SEQUENCE [LARGE SCALE GENOMIC DNA]</scope>
    <source>
        <strain evidence="2">DSM 8682</strain>
    </source>
</reference>
<keyword evidence="3" id="KW-1185">Reference proteome</keyword>
<dbReference type="AlphaFoldDB" id="R7RQ70"/>
<evidence type="ECO:0000313" key="3">
    <source>
        <dbReference type="Proteomes" id="UP000014923"/>
    </source>
</evidence>
<dbReference type="eggNOG" id="COG1302">
    <property type="taxonomic scope" value="Bacteria"/>
</dbReference>
<comment type="caution">
    <text evidence="2">The sequence shown here is derived from an EMBL/GenBank/DDBJ whole genome shotgun (WGS) entry which is preliminary data.</text>
</comment>
<keyword evidence="1" id="KW-0812">Transmembrane</keyword>
<gene>
    <name evidence="2" type="ORF">TCEL_00255</name>
</gene>
<dbReference type="OrthoDB" id="1956701at2"/>
<sequence>MEKLFVFVYITCVMLILGFLLSVSVGIYDYNRFVNLLDKNYNSIYTIFTIVILIIISLILLMSLFKRNKTSYLIKYSPDGEITITFDTIKSIVYKASQQIRGLKDVKVFIKPKGEKVCVLIRGTILPELNVPQTVNELQKLVKEKIETYIEIPVEEVKVVVEDLAAATRLR</sequence>
<keyword evidence="1" id="KW-1133">Transmembrane helix</keyword>
<dbReference type="RefSeq" id="WP_018662080.1">
    <property type="nucleotide sequence ID" value="NZ_HF952018.1"/>
</dbReference>
<feature type="transmembrane region" description="Helical" evidence="1">
    <location>
        <begin position="7"/>
        <end position="28"/>
    </location>
</feature>
<name>R7RQ70_9CLOT</name>
<evidence type="ECO:0008006" key="4">
    <source>
        <dbReference type="Google" id="ProtNLM"/>
    </source>
</evidence>
<proteinExistence type="predicted"/>
<feature type="transmembrane region" description="Helical" evidence="1">
    <location>
        <begin position="43"/>
        <end position="65"/>
    </location>
</feature>